<dbReference type="InterPro" id="IPR036291">
    <property type="entry name" value="NAD(P)-bd_dom_sf"/>
</dbReference>
<evidence type="ECO:0000313" key="5">
    <source>
        <dbReference type="Proteomes" id="UP000622797"/>
    </source>
</evidence>
<accession>A0A8H4THC5</accession>
<dbReference type="AlphaFoldDB" id="A0A8H4THC5"/>
<evidence type="ECO:0000256" key="2">
    <source>
        <dbReference type="ARBA" id="ARBA00022857"/>
    </source>
</evidence>
<comment type="similarity">
    <text evidence="1">Belongs to the NmrA-type oxidoreductase family.</text>
</comment>
<name>A0A8H4THC5_9HYPO</name>
<dbReference type="Gene3D" id="3.90.25.10">
    <property type="entry name" value="UDP-galactose 4-epimerase, domain 1"/>
    <property type="match status" value="1"/>
</dbReference>
<dbReference type="GO" id="GO:0005634">
    <property type="term" value="C:nucleus"/>
    <property type="evidence" value="ECO:0007669"/>
    <property type="project" value="TreeGrafter"/>
</dbReference>
<reference evidence="4" key="2">
    <citation type="submission" date="2020-05" db="EMBL/GenBank/DDBJ databases">
        <authorList>
            <person name="Kim H.-S."/>
            <person name="Proctor R.H."/>
            <person name="Brown D.W."/>
        </authorList>
    </citation>
    <scope>NUCLEOTIDE SEQUENCE</scope>
    <source>
        <strain evidence="4">NRRL 20472</strain>
    </source>
</reference>
<dbReference type="InterPro" id="IPR008030">
    <property type="entry name" value="NmrA-like"/>
</dbReference>
<dbReference type="EMBL" id="JABEXW010000714">
    <property type="protein sequence ID" value="KAF4957806.1"/>
    <property type="molecule type" value="Genomic_DNA"/>
</dbReference>
<evidence type="ECO:0000313" key="4">
    <source>
        <dbReference type="EMBL" id="KAF4957806.1"/>
    </source>
</evidence>
<dbReference type="Gene3D" id="3.40.50.720">
    <property type="entry name" value="NAD(P)-binding Rossmann-like Domain"/>
    <property type="match status" value="1"/>
</dbReference>
<comment type="caution">
    <text evidence="4">The sequence shown here is derived from an EMBL/GenBank/DDBJ whole genome shotgun (WGS) entry which is preliminary data.</text>
</comment>
<protein>
    <recommendedName>
        <fullName evidence="3">NmrA-like domain-containing protein</fullName>
    </recommendedName>
</protein>
<feature type="domain" description="NmrA-like" evidence="3">
    <location>
        <begin position="4"/>
        <end position="114"/>
    </location>
</feature>
<dbReference type="Proteomes" id="UP000622797">
    <property type="component" value="Unassembled WGS sequence"/>
</dbReference>
<dbReference type="SUPFAM" id="SSF51735">
    <property type="entry name" value="NAD(P)-binding Rossmann-fold domains"/>
    <property type="match status" value="1"/>
</dbReference>
<evidence type="ECO:0000259" key="3">
    <source>
        <dbReference type="Pfam" id="PF05368"/>
    </source>
</evidence>
<keyword evidence="5" id="KW-1185">Reference proteome</keyword>
<dbReference type="Pfam" id="PF05368">
    <property type="entry name" value="NmrA"/>
    <property type="match status" value="1"/>
</dbReference>
<dbReference type="PANTHER" id="PTHR42748:SF31">
    <property type="entry name" value="NMRA-LIKE DOMAIN-CONTAINING PROTEIN-RELATED"/>
    <property type="match status" value="1"/>
</dbReference>
<organism evidence="4 5">
    <name type="scientific">Fusarium sarcochroum</name>
    <dbReference type="NCBI Taxonomy" id="1208366"/>
    <lineage>
        <taxon>Eukaryota</taxon>
        <taxon>Fungi</taxon>
        <taxon>Dikarya</taxon>
        <taxon>Ascomycota</taxon>
        <taxon>Pezizomycotina</taxon>
        <taxon>Sordariomycetes</taxon>
        <taxon>Hypocreomycetidae</taxon>
        <taxon>Hypocreales</taxon>
        <taxon>Nectriaceae</taxon>
        <taxon>Fusarium</taxon>
        <taxon>Fusarium lateritium species complex</taxon>
    </lineage>
</organism>
<sequence length="191" mass="21376">MVTSGRIQHAKEFDSKAEIEEFIRDLNIPAAFVVPGFYMNLFVPGNYLARSSDDPDLLQLELLVPTESSVIPLIDMNKDFGKFVVSILLDKDSFVGRRIFVAEGYYSLDGMAAAVDMSEPIHGYKCATREMNDDEFLGQDPISGSKIQNEDLSANSNIVAEPLLSYAEFVRKSELFLQHTDETHANEESEI</sequence>
<dbReference type="PANTHER" id="PTHR42748">
    <property type="entry name" value="NITROGEN METABOLITE REPRESSION PROTEIN NMRA FAMILY MEMBER"/>
    <property type="match status" value="1"/>
</dbReference>
<dbReference type="OrthoDB" id="3358371at2759"/>
<proteinExistence type="inferred from homology"/>
<evidence type="ECO:0000256" key="1">
    <source>
        <dbReference type="ARBA" id="ARBA00006328"/>
    </source>
</evidence>
<reference evidence="4" key="1">
    <citation type="journal article" date="2020" name="BMC Genomics">
        <title>Correction to: Identification and distribution of gene clusters required for synthesis of sphingolipid metabolism inhibitors in diverse species of the filamentous fungus Fusarium.</title>
        <authorList>
            <person name="Kim H.S."/>
            <person name="Lohmar J.M."/>
            <person name="Busman M."/>
            <person name="Brown D.W."/>
            <person name="Naumann T.A."/>
            <person name="Divon H.H."/>
            <person name="Lysoe E."/>
            <person name="Uhlig S."/>
            <person name="Proctor R.H."/>
        </authorList>
    </citation>
    <scope>NUCLEOTIDE SEQUENCE</scope>
    <source>
        <strain evidence="4">NRRL 20472</strain>
    </source>
</reference>
<dbReference type="InterPro" id="IPR051164">
    <property type="entry name" value="NmrA-like_oxidored"/>
</dbReference>
<keyword evidence="2" id="KW-0521">NADP</keyword>
<gene>
    <name evidence="4" type="ORF">FSARC_11182</name>
</gene>